<comment type="similarity">
    <text evidence="2 11">Belongs to the CDP-alcohol phosphatidyltransferase class-I family.</text>
</comment>
<dbReference type="InterPro" id="IPR043130">
    <property type="entry name" value="CDP-OH_PTrfase_TM_dom"/>
</dbReference>
<comment type="subcellular location">
    <subcellularLocation>
        <location evidence="1">Membrane</location>
        <topology evidence="1">Multi-pass membrane protein</topology>
    </subcellularLocation>
</comment>
<feature type="transmembrane region" description="Helical" evidence="12">
    <location>
        <begin position="153"/>
        <end position="173"/>
    </location>
</feature>
<keyword evidence="10" id="KW-1208">Phospholipid metabolism</keyword>
<evidence type="ECO:0000256" key="9">
    <source>
        <dbReference type="ARBA" id="ARBA00023209"/>
    </source>
</evidence>
<evidence type="ECO:0000256" key="5">
    <source>
        <dbReference type="ARBA" id="ARBA00022692"/>
    </source>
</evidence>
<dbReference type="Proteomes" id="UP000298313">
    <property type="component" value="Unassembled WGS sequence"/>
</dbReference>
<dbReference type="AlphaFoldDB" id="A0A4R9BI56"/>
<proteinExistence type="inferred from homology"/>
<dbReference type="PROSITE" id="PS00379">
    <property type="entry name" value="CDP_ALCOHOL_P_TRANSF"/>
    <property type="match status" value="1"/>
</dbReference>
<reference evidence="13 14" key="1">
    <citation type="submission" date="2019-03" db="EMBL/GenBank/DDBJ databases">
        <title>Genomics of glacier-inhabiting Cryobacterium strains.</title>
        <authorList>
            <person name="Liu Q."/>
            <person name="Xin Y.-H."/>
        </authorList>
    </citation>
    <scope>NUCLEOTIDE SEQUENCE [LARGE SCALE GENOMIC DNA]</scope>
    <source>
        <strain evidence="13 14">Hh4</strain>
    </source>
</reference>
<feature type="transmembrane region" description="Helical" evidence="12">
    <location>
        <begin position="179"/>
        <end position="198"/>
    </location>
</feature>
<keyword evidence="5 12" id="KW-0812">Transmembrane</keyword>
<dbReference type="Gene3D" id="1.20.120.1760">
    <property type="match status" value="1"/>
</dbReference>
<evidence type="ECO:0000256" key="4">
    <source>
        <dbReference type="ARBA" id="ARBA00022679"/>
    </source>
</evidence>
<keyword evidence="4 11" id="KW-0808">Transferase</keyword>
<dbReference type="GO" id="GO:0008444">
    <property type="term" value="F:CDP-diacylglycerol-glycerol-3-phosphate 3-phosphatidyltransferase activity"/>
    <property type="evidence" value="ECO:0007669"/>
    <property type="project" value="InterPro"/>
</dbReference>
<dbReference type="InterPro" id="IPR048254">
    <property type="entry name" value="CDP_ALCOHOL_P_TRANSF_CS"/>
</dbReference>
<dbReference type="PANTHER" id="PTHR14269:SF62">
    <property type="entry name" value="CDP-DIACYLGLYCEROL--GLYCEROL-3-PHOSPHATE 3-PHOSPHATIDYLTRANSFERASE 1, CHLOROPLASTIC"/>
    <property type="match status" value="1"/>
</dbReference>
<dbReference type="OrthoDB" id="9796672at2"/>
<accession>A0A4R9BI56</accession>
<evidence type="ECO:0000256" key="10">
    <source>
        <dbReference type="ARBA" id="ARBA00023264"/>
    </source>
</evidence>
<keyword evidence="9" id="KW-0594">Phospholipid biosynthesis</keyword>
<dbReference type="Pfam" id="PF01066">
    <property type="entry name" value="CDP-OH_P_transf"/>
    <property type="match status" value="1"/>
</dbReference>
<organism evidence="13 14">
    <name type="scientific">Cryobacterium fucosi</name>
    <dbReference type="NCBI Taxonomy" id="1259157"/>
    <lineage>
        <taxon>Bacteria</taxon>
        <taxon>Bacillati</taxon>
        <taxon>Actinomycetota</taxon>
        <taxon>Actinomycetes</taxon>
        <taxon>Micrococcales</taxon>
        <taxon>Microbacteriaceae</taxon>
        <taxon>Cryobacterium</taxon>
    </lineage>
</organism>
<dbReference type="InterPro" id="IPR004570">
    <property type="entry name" value="Phosphatidylglycerol_P_synth"/>
</dbReference>
<feature type="transmembrane region" description="Helical" evidence="12">
    <location>
        <begin position="57"/>
        <end position="75"/>
    </location>
</feature>
<keyword evidence="6 12" id="KW-1133">Transmembrane helix</keyword>
<keyword evidence="7" id="KW-0443">Lipid metabolism</keyword>
<protein>
    <submittedName>
        <fullName evidence="13">CDP-alcohol phosphatidyltransferase family protein</fullName>
    </submittedName>
</protein>
<evidence type="ECO:0000256" key="1">
    <source>
        <dbReference type="ARBA" id="ARBA00004141"/>
    </source>
</evidence>
<evidence type="ECO:0000256" key="3">
    <source>
        <dbReference type="ARBA" id="ARBA00022516"/>
    </source>
</evidence>
<dbReference type="InterPro" id="IPR000462">
    <property type="entry name" value="CDP-OH_P_trans"/>
</dbReference>
<dbReference type="EMBL" id="SOHH01000006">
    <property type="protein sequence ID" value="TFD83705.1"/>
    <property type="molecule type" value="Genomic_DNA"/>
</dbReference>
<evidence type="ECO:0000256" key="11">
    <source>
        <dbReference type="RuleBase" id="RU003750"/>
    </source>
</evidence>
<dbReference type="UniPathway" id="UPA00085"/>
<keyword evidence="8 12" id="KW-0472">Membrane</keyword>
<name>A0A4R9BI56_9MICO</name>
<dbReference type="GO" id="GO:0046474">
    <property type="term" value="P:glycerophospholipid biosynthetic process"/>
    <property type="evidence" value="ECO:0007669"/>
    <property type="project" value="TreeGrafter"/>
</dbReference>
<evidence type="ECO:0000256" key="2">
    <source>
        <dbReference type="ARBA" id="ARBA00010441"/>
    </source>
</evidence>
<evidence type="ECO:0000256" key="12">
    <source>
        <dbReference type="SAM" id="Phobius"/>
    </source>
</evidence>
<feature type="transmembrane region" description="Helical" evidence="12">
    <location>
        <begin position="96"/>
        <end position="118"/>
    </location>
</feature>
<evidence type="ECO:0000256" key="6">
    <source>
        <dbReference type="ARBA" id="ARBA00022989"/>
    </source>
</evidence>
<keyword evidence="14" id="KW-1185">Reference proteome</keyword>
<sequence length="220" mass="23959">MPRSASGNASLDSGIVSAAEERQVSSRVVTVPNLLSMLRLALVPVFLVLLIRGEDSWALLVLVVASTSDFLDGFLARRFNQITRLGQLLDPAADRLYIFAALLGLASRGLVPWWIVLVVVGRDVFLLGLGVVLANFGFGPLPVHQLGKLATFCLFYALPMIMLGQAFPMLAWWSGPVGWAFGIWGAFLYWWAGIIYAIEAARVIRLSRAKSPAQSDTLEG</sequence>
<comment type="caution">
    <text evidence="13">The sequence shown here is derived from an EMBL/GenBank/DDBJ whole genome shotgun (WGS) entry which is preliminary data.</text>
</comment>
<evidence type="ECO:0000256" key="8">
    <source>
        <dbReference type="ARBA" id="ARBA00023136"/>
    </source>
</evidence>
<dbReference type="InterPro" id="IPR050324">
    <property type="entry name" value="CDP-alcohol_PTase-I"/>
</dbReference>
<dbReference type="PIRSF" id="PIRSF000847">
    <property type="entry name" value="Phos_ph_gly_syn"/>
    <property type="match status" value="1"/>
</dbReference>
<evidence type="ECO:0000313" key="13">
    <source>
        <dbReference type="EMBL" id="TFD83705.1"/>
    </source>
</evidence>
<evidence type="ECO:0000313" key="14">
    <source>
        <dbReference type="Proteomes" id="UP000298313"/>
    </source>
</evidence>
<evidence type="ECO:0000256" key="7">
    <source>
        <dbReference type="ARBA" id="ARBA00023098"/>
    </source>
</evidence>
<gene>
    <name evidence="13" type="ORF">E3T48_00260</name>
</gene>
<keyword evidence="3" id="KW-0444">Lipid biosynthesis</keyword>
<feature type="transmembrane region" description="Helical" evidence="12">
    <location>
        <begin position="31"/>
        <end position="51"/>
    </location>
</feature>
<dbReference type="PANTHER" id="PTHR14269">
    <property type="entry name" value="CDP-DIACYLGLYCEROL--GLYCEROL-3-PHOSPHATE 3-PHOSPHATIDYLTRANSFERASE-RELATED"/>
    <property type="match status" value="1"/>
</dbReference>
<feature type="transmembrane region" description="Helical" evidence="12">
    <location>
        <begin position="124"/>
        <end position="141"/>
    </location>
</feature>
<dbReference type="GO" id="GO:0016020">
    <property type="term" value="C:membrane"/>
    <property type="evidence" value="ECO:0007669"/>
    <property type="project" value="UniProtKB-SubCell"/>
</dbReference>